<dbReference type="GO" id="GO:0005789">
    <property type="term" value="C:endoplasmic reticulum membrane"/>
    <property type="evidence" value="ECO:0007669"/>
    <property type="project" value="UniProtKB-SubCell"/>
</dbReference>
<dbReference type="Proteomes" id="UP000837801">
    <property type="component" value="Unassembled WGS sequence"/>
</dbReference>
<feature type="region of interest" description="Disordered" evidence="13">
    <location>
        <begin position="102"/>
        <end position="140"/>
    </location>
</feature>
<keyword evidence="9 12" id="KW-0472">Membrane</keyword>
<dbReference type="GO" id="GO:0012507">
    <property type="term" value="C:ER to Golgi transport vesicle membrane"/>
    <property type="evidence" value="ECO:0007669"/>
    <property type="project" value="TreeGrafter"/>
</dbReference>
<comment type="similarity">
    <text evidence="10 12">Belongs to the BOS1 family.</text>
</comment>
<keyword evidence="16" id="KW-1185">Reference proteome</keyword>
<evidence type="ECO:0000313" key="15">
    <source>
        <dbReference type="EMBL" id="CAH2350590.1"/>
    </source>
</evidence>
<organism evidence="15 16">
    <name type="scientific">[Candida] railenensis</name>
    <dbReference type="NCBI Taxonomy" id="45579"/>
    <lineage>
        <taxon>Eukaryota</taxon>
        <taxon>Fungi</taxon>
        <taxon>Dikarya</taxon>
        <taxon>Ascomycota</taxon>
        <taxon>Saccharomycotina</taxon>
        <taxon>Pichiomycetes</taxon>
        <taxon>Debaryomycetaceae</taxon>
        <taxon>Kurtzmaniella</taxon>
    </lineage>
</organism>
<sequence>MNSLYNHGIKQTQLLTKDLSSFESNVSTSPLSLQGSITTSLAAFRKTVKEYGDLVNQNKSTEDDANAKHEQRLEKFQQDLQSFSSKFETLKKQRENIQHEANKQELLGRRHHAGSEPSTASDNPYGVNNGGQQQQQMSQQEGLFNERMSLARGTQQLDQILEMGQQTFEDLVEQNDILRKLGAKFEESLITLGVSQGTIKRIEKRAKQDKWLFWGGVILMFVIFWYILRIFR</sequence>
<evidence type="ECO:0000256" key="3">
    <source>
        <dbReference type="ARBA" id="ARBA00022448"/>
    </source>
</evidence>
<dbReference type="PIRSF" id="PIRSF028865">
    <property type="entry name" value="Membrin-2"/>
    <property type="match status" value="1"/>
</dbReference>
<evidence type="ECO:0000256" key="4">
    <source>
        <dbReference type="ARBA" id="ARBA00022692"/>
    </source>
</evidence>
<accession>A0A9P0QLE5</accession>
<dbReference type="PANTHER" id="PTHR21230">
    <property type="entry name" value="VESICLE TRANSPORT V-SNARE PROTEIN VTI1-RELATED"/>
    <property type="match status" value="1"/>
</dbReference>
<reference evidence="15" key="1">
    <citation type="submission" date="2022-03" db="EMBL/GenBank/DDBJ databases">
        <authorList>
            <person name="Legras J.-L."/>
            <person name="Devillers H."/>
            <person name="Grondin C."/>
        </authorList>
    </citation>
    <scope>NUCLEOTIDE SEQUENCE</scope>
    <source>
        <strain evidence="15">CLIB 1423</strain>
    </source>
</reference>
<evidence type="ECO:0000256" key="13">
    <source>
        <dbReference type="SAM" id="MobiDB-lite"/>
    </source>
</evidence>
<evidence type="ECO:0000256" key="6">
    <source>
        <dbReference type="ARBA" id="ARBA00022927"/>
    </source>
</evidence>
<evidence type="ECO:0000256" key="14">
    <source>
        <dbReference type="SAM" id="Phobius"/>
    </source>
</evidence>
<name>A0A9P0QLE5_9ASCO</name>
<comment type="function">
    <text evidence="12">SNARE required for protein transport between the ER and the Golgi complex.</text>
</comment>
<dbReference type="InterPro" id="IPR027027">
    <property type="entry name" value="GOSR2/Membrin/Bos1"/>
</dbReference>
<evidence type="ECO:0000256" key="1">
    <source>
        <dbReference type="ARBA" id="ARBA00004163"/>
    </source>
</evidence>
<keyword evidence="6 12" id="KW-0653">Protein transport</keyword>
<evidence type="ECO:0000256" key="5">
    <source>
        <dbReference type="ARBA" id="ARBA00022892"/>
    </source>
</evidence>
<dbReference type="GO" id="GO:0000149">
    <property type="term" value="F:SNARE binding"/>
    <property type="evidence" value="ECO:0007669"/>
    <property type="project" value="TreeGrafter"/>
</dbReference>
<comment type="subcellular location">
    <subcellularLocation>
        <location evidence="1">Endoplasmic reticulum membrane</location>
        <topology evidence="1">Single-pass type IV membrane protein</topology>
    </subcellularLocation>
    <subcellularLocation>
        <location evidence="2">Golgi apparatus membrane</location>
        <topology evidence="2">Single-pass type IV membrane protein</topology>
    </subcellularLocation>
</comment>
<keyword evidence="8" id="KW-0333">Golgi apparatus</keyword>
<keyword evidence="4 14" id="KW-0812">Transmembrane</keyword>
<dbReference type="GO" id="GO:0006888">
    <property type="term" value="P:endoplasmic reticulum to Golgi vesicle-mediated transport"/>
    <property type="evidence" value="ECO:0007669"/>
    <property type="project" value="TreeGrafter"/>
</dbReference>
<proteinExistence type="inferred from homology"/>
<dbReference type="EMBL" id="CAKXYY010000002">
    <property type="protein sequence ID" value="CAH2350590.1"/>
    <property type="molecule type" value="Genomic_DNA"/>
</dbReference>
<dbReference type="AlphaFoldDB" id="A0A9P0QLE5"/>
<dbReference type="GO" id="GO:0005484">
    <property type="term" value="F:SNAP receptor activity"/>
    <property type="evidence" value="ECO:0007669"/>
    <property type="project" value="InterPro"/>
</dbReference>
<evidence type="ECO:0000256" key="7">
    <source>
        <dbReference type="ARBA" id="ARBA00022989"/>
    </source>
</evidence>
<evidence type="ECO:0000256" key="10">
    <source>
        <dbReference type="ARBA" id="ARBA00037983"/>
    </source>
</evidence>
<comment type="caution">
    <text evidence="15">The sequence shown here is derived from an EMBL/GenBank/DDBJ whole genome shotgun (WGS) entry which is preliminary data.</text>
</comment>
<dbReference type="GO" id="GO:0006906">
    <property type="term" value="P:vesicle fusion"/>
    <property type="evidence" value="ECO:0007669"/>
    <property type="project" value="TreeGrafter"/>
</dbReference>
<evidence type="ECO:0000256" key="2">
    <source>
        <dbReference type="ARBA" id="ARBA00004409"/>
    </source>
</evidence>
<dbReference type="GO" id="GO:0031201">
    <property type="term" value="C:SNARE complex"/>
    <property type="evidence" value="ECO:0007669"/>
    <property type="project" value="TreeGrafter"/>
</dbReference>
<feature type="transmembrane region" description="Helical" evidence="14">
    <location>
        <begin position="211"/>
        <end position="228"/>
    </location>
</feature>
<dbReference type="GO" id="GO:0015031">
    <property type="term" value="P:protein transport"/>
    <property type="evidence" value="ECO:0007669"/>
    <property type="project" value="UniProtKB-KW"/>
</dbReference>
<dbReference type="OrthoDB" id="158360at2759"/>
<evidence type="ECO:0000256" key="8">
    <source>
        <dbReference type="ARBA" id="ARBA00023034"/>
    </source>
</evidence>
<evidence type="ECO:0000256" key="12">
    <source>
        <dbReference type="PIRNR" id="PIRNR028865"/>
    </source>
</evidence>
<keyword evidence="5" id="KW-0931">ER-Golgi transport</keyword>
<dbReference type="GO" id="GO:0000139">
    <property type="term" value="C:Golgi membrane"/>
    <property type="evidence" value="ECO:0007669"/>
    <property type="project" value="UniProtKB-SubCell"/>
</dbReference>
<dbReference type="PANTHER" id="PTHR21230:SF1">
    <property type="entry name" value="GOLGI SNAP RECEPTOR COMPLEX MEMBER 2"/>
    <property type="match status" value="1"/>
</dbReference>
<protein>
    <recommendedName>
        <fullName evidence="11 12">Protein transport protein BOS1</fullName>
    </recommendedName>
</protein>
<gene>
    <name evidence="15" type="primary">BOS1</name>
    <name evidence="15" type="ORF">CLIB1423_02S00562</name>
</gene>
<dbReference type="GO" id="GO:0031902">
    <property type="term" value="C:late endosome membrane"/>
    <property type="evidence" value="ECO:0007669"/>
    <property type="project" value="TreeGrafter"/>
</dbReference>
<dbReference type="Pfam" id="PF12352">
    <property type="entry name" value="V-SNARE_C"/>
    <property type="match status" value="1"/>
</dbReference>
<evidence type="ECO:0000256" key="11">
    <source>
        <dbReference type="ARBA" id="ARBA00040957"/>
    </source>
</evidence>
<evidence type="ECO:0000256" key="9">
    <source>
        <dbReference type="ARBA" id="ARBA00023136"/>
    </source>
</evidence>
<keyword evidence="7 14" id="KW-1133">Transmembrane helix</keyword>
<keyword evidence="3 12" id="KW-0813">Transport</keyword>
<evidence type="ECO:0000313" key="16">
    <source>
        <dbReference type="Proteomes" id="UP000837801"/>
    </source>
</evidence>
<dbReference type="Gene3D" id="1.20.5.110">
    <property type="match status" value="1"/>
</dbReference>